<dbReference type="PANTHER" id="PTHR34365">
    <property type="entry name" value="ENOLASE (DUF1399)"/>
    <property type="match status" value="1"/>
</dbReference>
<dbReference type="InterPro" id="IPR009836">
    <property type="entry name" value="GRDP-like"/>
</dbReference>
<sequence length="467" mass="54511">MASPPSYNEAISDNGDIFVTLPDCQAHASLLHTFYQLRISDPEVEKVYLARAEARYFQWMDHVQSYGPSMELLPPIDIVYMWHAHLLSPYRYYEDTLRNGWVLFHTKAYGLPLQRLEWAKTTFEDGVDPESEQYWRKFFPDQPYKLTTDNVDAGFSWIACPCCQSRIRSSWVDYAKMRTDKHSSIPCHNCKAKVTAEALSCARFVKDWSESTKTDIKLAGFQLDKKGKRLYLQPEIAARMIAIRDSAKVQAVLNSKEPLDWIELVIALRSQITIGRTDSKRLDLNTVATTMRSRYMGIPYKSSLDIIIAVARQWEFTAKMVEINWTTPASVADAVARYKKFLMLMKDHPKSILVPVLSIDLAWHTHMLNHYNYREYTLKHLFLVVNHDDTIASSKLNNYLISTAKLWYQKYQEPYTSDNLEKLYSSSSMFAAIQKRKMRKYWYQDKTTEKKEPTMEKDRYVEHNTGK</sequence>
<organism evidence="2 3">
    <name type="scientific">Umbelopsis ramanniana AG</name>
    <dbReference type="NCBI Taxonomy" id="1314678"/>
    <lineage>
        <taxon>Eukaryota</taxon>
        <taxon>Fungi</taxon>
        <taxon>Fungi incertae sedis</taxon>
        <taxon>Mucoromycota</taxon>
        <taxon>Mucoromycotina</taxon>
        <taxon>Umbelopsidomycetes</taxon>
        <taxon>Umbelopsidales</taxon>
        <taxon>Umbelopsidaceae</taxon>
        <taxon>Umbelopsis</taxon>
    </lineage>
</organism>
<gene>
    <name evidence="2" type="ORF">K450DRAFT_223977</name>
</gene>
<dbReference type="EMBL" id="MU620897">
    <property type="protein sequence ID" value="KAI8583053.1"/>
    <property type="molecule type" value="Genomic_DNA"/>
</dbReference>
<evidence type="ECO:0000313" key="2">
    <source>
        <dbReference type="EMBL" id="KAI8583053.1"/>
    </source>
</evidence>
<reference evidence="2" key="2">
    <citation type="journal article" date="2022" name="Proc. Natl. Acad. Sci. U.S.A.">
        <title>Diploid-dominant life cycles characterize the early evolution of Fungi.</title>
        <authorList>
            <person name="Amses K.R."/>
            <person name="Simmons D.R."/>
            <person name="Longcore J.E."/>
            <person name="Mondo S.J."/>
            <person name="Seto K."/>
            <person name="Jeronimo G.H."/>
            <person name="Bonds A.E."/>
            <person name="Quandt C.A."/>
            <person name="Davis W.J."/>
            <person name="Chang Y."/>
            <person name="Federici B.A."/>
            <person name="Kuo A."/>
            <person name="LaButti K."/>
            <person name="Pangilinan J."/>
            <person name="Andreopoulos W."/>
            <person name="Tritt A."/>
            <person name="Riley R."/>
            <person name="Hundley H."/>
            <person name="Johnson J."/>
            <person name="Lipzen A."/>
            <person name="Barry K."/>
            <person name="Lang B.F."/>
            <person name="Cuomo C.A."/>
            <person name="Buchler N.E."/>
            <person name="Grigoriev I.V."/>
            <person name="Spatafora J.W."/>
            <person name="Stajich J.E."/>
            <person name="James T.Y."/>
        </authorList>
    </citation>
    <scope>NUCLEOTIDE SEQUENCE</scope>
    <source>
        <strain evidence="2">AG</strain>
    </source>
</reference>
<dbReference type="Proteomes" id="UP001206595">
    <property type="component" value="Unassembled WGS sequence"/>
</dbReference>
<dbReference type="RefSeq" id="XP_051448057.1">
    <property type="nucleotide sequence ID" value="XM_051586139.1"/>
</dbReference>
<comment type="caution">
    <text evidence="2">The sequence shown here is derived from an EMBL/GenBank/DDBJ whole genome shotgun (WGS) entry which is preliminary data.</text>
</comment>
<protein>
    <submittedName>
        <fullName evidence="2">Uncharacterized protein</fullName>
    </submittedName>
</protein>
<name>A0AAD5HI96_UMBRA</name>
<dbReference type="PANTHER" id="PTHR34365:SF7">
    <property type="entry name" value="GLYCINE-RICH DOMAIN-CONTAINING PROTEIN 1"/>
    <property type="match status" value="1"/>
</dbReference>
<reference evidence="2" key="1">
    <citation type="submission" date="2021-06" db="EMBL/GenBank/DDBJ databases">
        <authorList>
            <consortium name="DOE Joint Genome Institute"/>
            <person name="Mondo S.J."/>
            <person name="Amses K.R."/>
            <person name="Simmons D.R."/>
            <person name="Longcore J.E."/>
            <person name="Seto K."/>
            <person name="Alves G.H."/>
            <person name="Bonds A.E."/>
            <person name="Quandt C.A."/>
            <person name="Davis W.J."/>
            <person name="Chang Y."/>
            <person name="Letcher P.M."/>
            <person name="Powell M.J."/>
            <person name="Kuo A."/>
            <person name="Labutti K."/>
            <person name="Pangilinan J."/>
            <person name="Andreopoulos W."/>
            <person name="Tritt A."/>
            <person name="Riley R."/>
            <person name="Hundley H."/>
            <person name="Johnson J."/>
            <person name="Lipzen A."/>
            <person name="Barry K."/>
            <person name="Berbee M.L."/>
            <person name="Buchler N.E."/>
            <person name="Grigoriev I.V."/>
            <person name="Spatafora J.W."/>
            <person name="Stajich J.E."/>
            <person name="James T.Y."/>
        </authorList>
    </citation>
    <scope>NUCLEOTIDE SEQUENCE</scope>
    <source>
        <strain evidence="2">AG</strain>
    </source>
</reference>
<keyword evidence="3" id="KW-1185">Reference proteome</keyword>
<evidence type="ECO:0000313" key="3">
    <source>
        <dbReference type="Proteomes" id="UP001206595"/>
    </source>
</evidence>
<dbReference type="GeneID" id="75911487"/>
<dbReference type="AlphaFoldDB" id="A0AAD5HI96"/>
<proteinExistence type="predicted"/>
<feature type="region of interest" description="Disordered" evidence="1">
    <location>
        <begin position="448"/>
        <end position="467"/>
    </location>
</feature>
<evidence type="ECO:0000256" key="1">
    <source>
        <dbReference type="SAM" id="MobiDB-lite"/>
    </source>
</evidence>
<accession>A0AAD5HI96</accession>
<dbReference type="Pfam" id="PF07173">
    <property type="entry name" value="GRDP-like"/>
    <property type="match status" value="2"/>
</dbReference>